<dbReference type="PRINTS" id="PR00019">
    <property type="entry name" value="LEURICHRPT"/>
</dbReference>
<keyword evidence="8 11" id="KW-0472">Membrane</keyword>
<comment type="caution">
    <text evidence="12">The sequence shown here is derived from an EMBL/GenBank/DDBJ whole genome shotgun (WGS) entry which is preliminary data.</text>
</comment>
<evidence type="ECO:0000256" key="10">
    <source>
        <dbReference type="ARBA" id="ARBA00023180"/>
    </source>
</evidence>
<name>A0A396HAD7_MEDTR</name>
<dbReference type="GO" id="GO:0016020">
    <property type="term" value="C:membrane"/>
    <property type="evidence" value="ECO:0007669"/>
    <property type="project" value="UniProtKB-SubCell"/>
</dbReference>
<dbReference type="GO" id="GO:0004674">
    <property type="term" value="F:protein serine/threonine kinase activity"/>
    <property type="evidence" value="ECO:0007669"/>
    <property type="project" value="UniProtKB-KW"/>
</dbReference>
<keyword evidence="6" id="KW-0677">Repeat</keyword>
<evidence type="ECO:0000313" key="12">
    <source>
        <dbReference type="EMBL" id="RHN50292.1"/>
    </source>
</evidence>
<evidence type="ECO:0000256" key="4">
    <source>
        <dbReference type="ARBA" id="ARBA00022692"/>
    </source>
</evidence>
<evidence type="ECO:0000256" key="8">
    <source>
        <dbReference type="ARBA" id="ARBA00023136"/>
    </source>
</evidence>
<reference evidence="13" key="1">
    <citation type="journal article" date="2018" name="Nat. Plants">
        <title>Whole-genome landscape of Medicago truncatula symbiotic genes.</title>
        <authorList>
            <person name="Pecrix Y."/>
            <person name="Staton S.E."/>
            <person name="Sallet E."/>
            <person name="Lelandais-Briere C."/>
            <person name="Moreau S."/>
            <person name="Carrere S."/>
            <person name="Blein T."/>
            <person name="Jardinaud M.F."/>
            <person name="Latrasse D."/>
            <person name="Zouine M."/>
            <person name="Zahm M."/>
            <person name="Kreplak J."/>
            <person name="Mayjonade B."/>
            <person name="Satge C."/>
            <person name="Perez M."/>
            <person name="Cauet S."/>
            <person name="Marande W."/>
            <person name="Chantry-Darmon C."/>
            <person name="Lopez-Roques C."/>
            <person name="Bouchez O."/>
            <person name="Berard A."/>
            <person name="Debelle F."/>
            <person name="Munos S."/>
            <person name="Bendahmane A."/>
            <person name="Berges H."/>
            <person name="Niebel A."/>
            <person name="Buitink J."/>
            <person name="Frugier F."/>
            <person name="Benhamed M."/>
            <person name="Crespi M."/>
            <person name="Gouzy J."/>
            <person name="Gamas P."/>
        </authorList>
    </citation>
    <scope>NUCLEOTIDE SEQUENCE [LARGE SCALE GENOMIC DNA]</scope>
    <source>
        <strain evidence="13">cv. Jemalong A17</strain>
    </source>
</reference>
<gene>
    <name evidence="12" type="ORF">MtrunA17_Chr6g0455871</name>
</gene>
<keyword evidence="7 11" id="KW-1133">Transmembrane helix</keyword>
<comment type="subcellular location">
    <subcellularLocation>
        <location evidence="1">Membrane</location>
        <topology evidence="1">Single-pass type I membrane protein</topology>
    </subcellularLocation>
</comment>
<dbReference type="Gramene" id="rna34564">
    <property type="protein sequence ID" value="RHN50292.1"/>
    <property type="gene ID" value="gene34564"/>
</dbReference>
<dbReference type="FunFam" id="3.80.10.10:FF:000111">
    <property type="entry name" value="LRR receptor-like serine/threonine-protein kinase ERECTA"/>
    <property type="match status" value="1"/>
</dbReference>
<evidence type="ECO:0000256" key="1">
    <source>
        <dbReference type="ARBA" id="ARBA00004479"/>
    </source>
</evidence>
<proteinExistence type="inferred from homology"/>
<keyword evidence="10" id="KW-0325">Glycoprotein</keyword>
<dbReference type="AlphaFoldDB" id="A0A396HAD7"/>
<dbReference type="EMBL" id="PSQE01000006">
    <property type="protein sequence ID" value="RHN50292.1"/>
    <property type="molecule type" value="Genomic_DNA"/>
</dbReference>
<keyword evidence="3" id="KW-0433">Leucine-rich repeat</keyword>
<dbReference type="Pfam" id="PF13855">
    <property type="entry name" value="LRR_8"/>
    <property type="match status" value="1"/>
</dbReference>
<dbReference type="SUPFAM" id="SSF52058">
    <property type="entry name" value="L domain-like"/>
    <property type="match status" value="1"/>
</dbReference>
<keyword evidence="5" id="KW-0732">Signal</keyword>
<keyword evidence="12" id="KW-0808">Transferase</keyword>
<evidence type="ECO:0000256" key="9">
    <source>
        <dbReference type="ARBA" id="ARBA00023170"/>
    </source>
</evidence>
<evidence type="ECO:0000256" key="5">
    <source>
        <dbReference type="ARBA" id="ARBA00022729"/>
    </source>
</evidence>
<evidence type="ECO:0000256" key="2">
    <source>
        <dbReference type="ARBA" id="ARBA00009592"/>
    </source>
</evidence>
<sequence length="203" mass="22673">MATIDLSSNHLTGVIPQSITKLVVLVDLNLSGNHLTGLIPKNIGHMEMLESLDLSRNHLSGKMPTSFSNLTFLSYMNLSFNNLEGKIPLSTQLQSFDPSTYVGNSGLCGSPLMNLCPGDVVSSTTSHDKYIPNEDEDKLITFGFYVTLVLGFIIGFWGVCGTLVIKTSWRHVYFQFFKNMNDWIHVTLAVFINKFKNNFQVQD</sequence>
<dbReference type="Proteomes" id="UP000265566">
    <property type="component" value="Chromosome 6"/>
</dbReference>
<dbReference type="InterPro" id="IPR032675">
    <property type="entry name" value="LRR_dom_sf"/>
</dbReference>
<evidence type="ECO:0000256" key="6">
    <source>
        <dbReference type="ARBA" id="ARBA00022737"/>
    </source>
</evidence>
<dbReference type="Pfam" id="PF00560">
    <property type="entry name" value="LRR_1"/>
    <property type="match status" value="1"/>
</dbReference>
<dbReference type="InterPro" id="IPR046956">
    <property type="entry name" value="RLP23-like"/>
</dbReference>
<dbReference type="PANTHER" id="PTHR48063:SF98">
    <property type="entry name" value="LRR RECEPTOR-LIKE SERINE_THREONINE-PROTEIN KINASE FLS2"/>
    <property type="match status" value="1"/>
</dbReference>
<keyword evidence="12" id="KW-0723">Serine/threonine-protein kinase</keyword>
<comment type="similarity">
    <text evidence="2">Belongs to the RLP family.</text>
</comment>
<evidence type="ECO:0000256" key="11">
    <source>
        <dbReference type="SAM" id="Phobius"/>
    </source>
</evidence>
<keyword evidence="12" id="KW-0418">Kinase</keyword>
<dbReference type="EC" id="2.7.11.1" evidence="12"/>
<accession>A0A396HAD7</accession>
<dbReference type="Gene3D" id="3.80.10.10">
    <property type="entry name" value="Ribonuclease Inhibitor"/>
    <property type="match status" value="1"/>
</dbReference>
<evidence type="ECO:0000256" key="7">
    <source>
        <dbReference type="ARBA" id="ARBA00022989"/>
    </source>
</evidence>
<keyword evidence="4 11" id="KW-0812">Transmembrane</keyword>
<evidence type="ECO:0000313" key="13">
    <source>
        <dbReference type="Proteomes" id="UP000265566"/>
    </source>
</evidence>
<organism evidence="12 13">
    <name type="scientific">Medicago truncatula</name>
    <name type="common">Barrel medic</name>
    <name type="synonym">Medicago tribuloides</name>
    <dbReference type="NCBI Taxonomy" id="3880"/>
    <lineage>
        <taxon>Eukaryota</taxon>
        <taxon>Viridiplantae</taxon>
        <taxon>Streptophyta</taxon>
        <taxon>Embryophyta</taxon>
        <taxon>Tracheophyta</taxon>
        <taxon>Spermatophyta</taxon>
        <taxon>Magnoliopsida</taxon>
        <taxon>eudicotyledons</taxon>
        <taxon>Gunneridae</taxon>
        <taxon>Pentapetalae</taxon>
        <taxon>rosids</taxon>
        <taxon>fabids</taxon>
        <taxon>Fabales</taxon>
        <taxon>Fabaceae</taxon>
        <taxon>Papilionoideae</taxon>
        <taxon>50 kb inversion clade</taxon>
        <taxon>NPAAA clade</taxon>
        <taxon>Hologalegina</taxon>
        <taxon>IRL clade</taxon>
        <taxon>Trifolieae</taxon>
        <taxon>Medicago</taxon>
    </lineage>
</organism>
<keyword evidence="9" id="KW-0675">Receptor</keyword>
<feature type="transmembrane region" description="Helical" evidence="11">
    <location>
        <begin position="142"/>
        <end position="165"/>
    </location>
</feature>
<dbReference type="InterPro" id="IPR001611">
    <property type="entry name" value="Leu-rich_rpt"/>
</dbReference>
<evidence type="ECO:0000256" key="3">
    <source>
        <dbReference type="ARBA" id="ARBA00022614"/>
    </source>
</evidence>
<protein>
    <submittedName>
        <fullName evidence="12">Putative non-specific serine/threonine protein kinase</fullName>
        <ecNumber evidence="12">2.7.11.1</ecNumber>
    </submittedName>
</protein>
<dbReference type="PANTHER" id="PTHR48063">
    <property type="entry name" value="LRR RECEPTOR-LIKE KINASE"/>
    <property type="match status" value="1"/>
</dbReference>